<evidence type="ECO:0000313" key="2">
    <source>
        <dbReference type="Proteomes" id="UP000602647"/>
    </source>
</evidence>
<keyword evidence="2" id="KW-1185">Reference proteome</keyword>
<evidence type="ECO:0000313" key="1">
    <source>
        <dbReference type="EMBL" id="MBC6681108.1"/>
    </source>
</evidence>
<reference evidence="1" key="1">
    <citation type="submission" date="2020-08" db="EMBL/GenBank/DDBJ databases">
        <title>Genome public.</title>
        <authorList>
            <person name="Liu C."/>
            <person name="Sun Q."/>
        </authorList>
    </citation>
    <scope>NUCLEOTIDE SEQUENCE</scope>
    <source>
        <strain evidence="1">BX12</strain>
    </source>
</reference>
<dbReference type="AlphaFoldDB" id="A0A923NL32"/>
<comment type="caution">
    <text evidence="1">The sequence shown here is derived from an EMBL/GenBank/DDBJ whole genome shotgun (WGS) entry which is preliminary data.</text>
</comment>
<name>A0A923NL32_9FIRM</name>
<dbReference type="EMBL" id="JACRYT010000025">
    <property type="protein sequence ID" value="MBC6681108.1"/>
    <property type="molecule type" value="Genomic_DNA"/>
</dbReference>
<protein>
    <submittedName>
        <fullName evidence="1">Uncharacterized protein</fullName>
    </submittedName>
</protein>
<organism evidence="1 2">
    <name type="scientific">Zhenpiania hominis</name>
    <dbReference type="NCBI Taxonomy" id="2763644"/>
    <lineage>
        <taxon>Bacteria</taxon>
        <taxon>Bacillati</taxon>
        <taxon>Bacillota</taxon>
        <taxon>Clostridia</taxon>
        <taxon>Peptostreptococcales</taxon>
        <taxon>Anaerovoracaceae</taxon>
        <taxon>Zhenpiania</taxon>
    </lineage>
</organism>
<dbReference type="RefSeq" id="WP_187304204.1">
    <property type="nucleotide sequence ID" value="NZ_CBCTON010000001.1"/>
</dbReference>
<gene>
    <name evidence="1" type="ORF">H9L42_14895</name>
</gene>
<sequence length="49" mass="5671">MLIGHFKNDNRANPTLVIEHIVAETEKNIEKMTGRKVKLVAYEVKKSIY</sequence>
<dbReference type="Proteomes" id="UP000602647">
    <property type="component" value="Unassembled WGS sequence"/>
</dbReference>
<accession>A0A923NL32</accession>
<proteinExistence type="predicted"/>